<dbReference type="Proteomes" id="UP001497482">
    <property type="component" value="Chromosome 1"/>
</dbReference>
<evidence type="ECO:0000256" key="1">
    <source>
        <dbReference type="SAM" id="Phobius"/>
    </source>
</evidence>
<dbReference type="EMBL" id="OZ035823">
    <property type="protein sequence ID" value="CAL1568497.1"/>
    <property type="molecule type" value="Genomic_DNA"/>
</dbReference>
<reference evidence="2 3" key="1">
    <citation type="submission" date="2024-04" db="EMBL/GenBank/DDBJ databases">
        <authorList>
            <person name="Waldvogel A.-M."/>
            <person name="Schoenle A."/>
        </authorList>
    </citation>
    <scope>NUCLEOTIDE SEQUENCE [LARGE SCALE GENOMIC DNA]</scope>
</reference>
<gene>
    <name evidence="2" type="ORF">KC01_LOCUS1105</name>
</gene>
<accession>A0AAV2IXU7</accession>
<keyword evidence="1" id="KW-1133">Transmembrane helix</keyword>
<feature type="transmembrane region" description="Helical" evidence="1">
    <location>
        <begin position="77"/>
        <end position="102"/>
    </location>
</feature>
<evidence type="ECO:0000313" key="2">
    <source>
        <dbReference type="EMBL" id="CAL1568497.1"/>
    </source>
</evidence>
<name>A0AAV2IXU7_KNICA</name>
<proteinExistence type="predicted"/>
<dbReference type="AlphaFoldDB" id="A0AAV2IXU7"/>
<keyword evidence="1" id="KW-0812">Transmembrane</keyword>
<organism evidence="2 3">
    <name type="scientific">Knipowitschia caucasica</name>
    <name type="common">Caucasian dwarf goby</name>
    <name type="synonym">Pomatoschistus caucasicus</name>
    <dbReference type="NCBI Taxonomy" id="637954"/>
    <lineage>
        <taxon>Eukaryota</taxon>
        <taxon>Metazoa</taxon>
        <taxon>Chordata</taxon>
        <taxon>Craniata</taxon>
        <taxon>Vertebrata</taxon>
        <taxon>Euteleostomi</taxon>
        <taxon>Actinopterygii</taxon>
        <taxon>Neopterygii</taxon>
        <taxon>Teleostei</taxon>
        <taxon>Neoteleostei</taxon>
        <taxon>Acanthomorphata</taxon>
        <taxon>Gobiaria</taxon>
        <taxon>Gobiiformes</taxon>
        <taxon>Gobioidei</taxon>
        <taxon>Gobiidae</taxon>
        <taxon>Gobiinae</taxon>
        <taxon>Knipowitschia</taxon>
    </lineage>
</organism>
<feature type="transmembrane region" description="Helical" evidence="1">
    <location>
        <begin position="144"/>
        <end position="167"/>
    </location>
</feature>
<evidence type="ECO:0000313" key="3">
    <source>
        <dbReference type="Proteomes" id="UP001497482"/>
    </source>
</evidence>
<sequence length="244" mass="24840">MRLQTPKSSSSAMWKTVCCKETCLTDAVVVTGGSLLSLPRAAVCPLLPEPAPGVSLCLCSACAQSVLSLCSVCAQSVLCLCSVCALSVLCLCSVCAQSVLSLCSVCASACAQSVPLPVLSLCLCLCSVCALSVLCLCSVCALSVLCLCSVCALSVLCLCSVCALSVLCLCSVCAQSVLSLCSVCAQSVLCLCSVCARTQGRAASTTAIIRILPLSIKPSFIGRGQCSSWRSGHAPLTDLEQKAL</sequence>
<keyword evidence="3" id="KW-1185">Reference proteome</keyword>
<feature type="transmembrane region" description="Helical" evidence="1">
    <location>
        <begin position="114"/>
        <end position="137"/>
    </location>
</feature>
<keyword evidence="1" id="KW-0472">Membrane</keyword>
<protein>
    <submittedName>
        <fullName evidence="2">Uncharacterized protein</fullName>
    </submittedName>
</protein>